<name>A0A1V6QNF7_9EURO</name>
<feature type="compositionally biased region" description="Pro residues" evidence="1">
    <location>
        <begin position="7"/>
        <end position="22"/>
    </location>
</feature>
<dbReference type="EMBL" id="MDYN01000001">
    <property type="protein sequence ID" value="OQD90466.1"/>
    <property type="molecule type" value="Genomic_DNA"/>
</dbReference>
<dbReference type="InterPro" id="IPR004046">
    <property type="entry name" value="GST_C"/>
</dbReference>
<proteinExistence type="predicted"/>
<dbReference type="Pfam" id="PF00043">
    <property type="entry name" value="GST_C"/>
    <property type="match status" value="1"/>
</dbReference>
<comment type="caution">
    <text evidence="3">The sequence shown here is derived from an EMBL/GenBank/DDBJ whole genome shotgun (WGS) entry which is preliminary data.</text>
</comment>
<feature type="domain" description="GST C-terminal" evidence="2">
    <location>
        <begin position="67"/>
        <end position="192"/>
    </location>
</feature>
<reference evidence="4" key="1">
    <citation type="journal article" date="2017" name="Nat. Microbiol.">
        <title>Global analysis of biosynthetic gene clusters reveals vast potential of secondary metabolite production in Penicillium species.</title>
        <authorList>
            <person name="Nielsen J.C."/>
            <person name="Grijseels S."/>
            <person name="Prigent S."/>
            <person name="Ji B."/>
            <person name="Dainat J."/>
            <person name="Nielsen K.F."/>
            <person name="Frisvad J.C."/>
            <person name="Workman M."/>
            <person name="Nielsen J."/>
        </authorList>
    </citation>
    <scope>NUCLEOTIDE SEQUENCE [LARGE SCALE GENOMIC DNA]</scope>
    <source>
        <strain evidence="4">IBT 31811</strain>
    </source>
</reference>
<dbReference type="InterPro" id="IPR036282">
    <property type="entry name" value="Glutathione-S-Trfase_C_sf"/>
</dbReference>
<sequence>MTAILPPRTPPSLQSPPRPTPNVPQRNRPDHDSKGNAKWVSFFSEKVSKQYYIKTKQQWHDQNVAFGLEQTFIEFNLSPHANGSLQPGLINLMFSRMNTEANPAEDIGAQVSQKRVDVNFKEMDTRLAEFPYLAGEEFTAADCMTVFSLTTLRTFAPFGLGFYPHIVKYLERISQRAGYQSLMAKAEPGMEPAILATAPQGILAC</sequence>
<evidence type="ECO:0000313" key="3">
    <source>
        <dbReference type="EMBL" id="OQD90466.1"/>
    </source>
</evidence>
<organism evidence="3 4">
    <name type="scientific">Penicillium antarcticum</name>
    <dbReference type="NCBI Taxonomy" id="416450"/>
    <lineage>
        <taxon>Eukaryota</taxon>
        <taxon>Fungi</taxon>
        <taxon>Dikarya</taxon>
        <taxon>Ascomycota</taxon>
        <taxon>Pezizomycotina</taxon>
        <taxon>Eurotiomycetes</taxon>
        <taxon>Eurotiomycetidae</taxon>
        <taxon>Eurotiales</taxon>
        <taxon>Aspergillaceae</taxon>
        <taxon>Penicillium</taxon>
    </lineage>
</organism>
<accession>A0A1V6QNF7</accession>
<dbReference type="Proteomes" id="UP000191672">
    <property type="component" value="Unassembled WGS sequence"/>
</dbReference>
<evidence type="ECO:0000256" key="1">
    <source>
        <dbReference type="SAM" id="MobiDB-lite"/>
    </source>
</evidence>
<gene>
    <name evidence="3" type="ORF">PENANT_c001G02958</name>
</gene>
<dbReference type="InterPro" id="IPR010987">
    <property type="entry name" value="Glutathione-S-Trfase_C-like"/>
</dbReference>
<dbReference type="AlphaFoldDB" id="A0A1V6QNF7"/>
<evidence type="ECO:0000313" key="4">
    <source>
        <dbReference type="Proteomes" id="UP000191672"/>
    </source>
</evidence>
<dbReference type="PROSITE" id="PS50405">
    <property type="entry name" value="GST_CTER"/>
    <property type="match status" value="1"/>
</dbReference>
<feature type="region of interest" description="Disordered" evidence="1">
    <location>
        <begin position="1"/>
        <end position="36"/>
    </location>
</feature>
<dbReference type="Gene3D" id="1.20.1050.10">
    <property type="match status" value="1"/>
</dbReference>
<protein>
    <recommendedName>
        <fullName evidence="2">GST C-terminal domain-containing protein</fullName>
    </recommendedName>
</protein>
<keyword evidence="4" id="KW-1185">Reference proteome</keyword>
<dbReference type="STRING" id="416450.A0A1V6QNF7"/>
<evidence type="ECO:0000259" key="2">
    <source>
        <dbReference type="PROSITE" id="PS50405"/>
    </source>
</evidence>
<dbReference type="SUPFAM" id="SSF47616">
    <property type="entry name" value="GST C-terminal domain-like"/>
    <property type="match status" value="1"/>
</dbReference>